<keyword evidence="4" id="KW-1185">Reference proteome</keyword>
<dbReference type="Gene3D" id="2.170.16.10">
    <property type="entry name" value="Hedgehog/Intein (Hint) domain"/>
    <property type="match status" value="1"/>
</dbReference>
<sequence>MGTFTYNNSFDDDGDGDNLNGATEYGTAGTGLGVFNSPNSGDGDNEFVFYSGQNEENRLDLNANLTGSERVNSFAAEMTLDFTTQPGPWGDGESDGLTFNLGDPSSLSSTEEQGVSTGLSVRLAPFNWGTAGYSGNVIEIRWNDSVIGVTSVNDLSSPAAATFSVNVDASGNVTVSFGTETASGSIPGTEWTDTSQDGWDFVVAGRTGGNGGEVYIDDVDVSANTVCFVAGTLIDTPNGPVAVETLQPGDAVLTFDNGPQIIRWINARTLNKAQLDATPNLRPIIIHAGALGAGFPKTDLRVSRQHRVMARSRIAGRMFGCHEILMPAVKLLNIPGVCVDINADSVTYVHFLCQRHEVVLANGLPSETLLLGDEALKTLGQEALDEIRAIFPDIDADVSQPATAKVIPDHARLKKFVARHRDNNKPILTIAELDAVQADAAGTDFGHSI</sequence>
<evidence type="ECO:0000313" key="4">
    <source>
        <dbReference type="Proteomes" id="UP000630805"/>
    </source>
</evidence>
<proteinExistence type="predicted"/>
<evidence type="ECO:0000256" key="1">
    <source>
        <dbReference type="SAM" id="MobiDB-lite"/>
    </source>
</evidence>
<comment type="caution">
    <text evidence="3">The sequence shown here is derived from an EMBL/GenBank/DDBJ whole genome shotgun (WGS) entry which is preliminary data.</text>
</comment>
<dbReference type="Pfam" id="PF13403">
    <property type="entry name" value="Hint_2"/>
    <property type="match status" value="1"/>
</dbReference>
<dbReference type="Proteomes" id="UP000630805">
    <property type="component" value="Unassembled WGS sequence"/>
</dbReference>
<accession>A0ABX2PSC0</accession>
<feature type="region of interest" description="Disordered" evidence="1">
    <location>
        <begin position="1"/>
        <end position="22"/>
    </location>
</feature>
<dbReference type="InterPro" id="IPR036844">
    <property type="entry name" value="Hint_dom_sf"/>
</dbReference>
<dbReference type="SUPFAM" id="SSF51294">
    <property type="entry name" value="Hedgehog/intein (Hint) domain"/>
    <property type="match status" value="1"/>
</dbReference>
<dbReference type="InterPro" id="IPR028992">
    <property type="entry name" value="Hedgehog/Intein_dom"/>
</dbReference>
<dbReference type="RefSeq" id="WP_176865132.1">
    <property type="nucleotide sequence ID" value="NZ_JABXWT010000005.1"/>
</dbReference>
<feature type="domain" description="Hedgehog/Intein (Hint)" evidence="2">
    <location>
        <begin position="226"/>
        <end position="372"/>
    </location>
</feature>
<organism evidence="3 4">
    <name type="scientific">Ruegeria haliotis</name>
    <dbReference type="NCBI Taxonomy" id="2747601"/>
    <lineage>
        <taxon>Bacteria</taxon>
        <taxon>Pseudomonadati</taxon>
        <taxon>Pseudomonadota</taxon>
        <taxon>Alphaproteobacteria</taxon>
        <taxon>Rhodobacterales</taxon>
        <taxon>Roseobacteraceae</taxon>
        <taxon>Ruegeria</taxon>
    </lineage>
</organism>
<name>A0ABX2PSC0_9RHOB</name>
<gene>
    <name evidence="3" type="ORF">HW561_12205</name>
</gene>
<evidence type="ECO:0000313" key="3">
    <source>
        <dbReference type="EMBL" id="NVO56551.1"/>
    </source>
</evidence>
<evidence type="ECO:0000259" key="2">
    <source>
        <dbReference type="Pfam" id="PF13403"/>
    </source>
</evidence>
<protein>
    <submittedName>
        <fullName evidence="3">Hint domain-containing protein</fullName>
    </submittedName>
</protein>
<dbReference type="EMBL" id="JABXWT010000005">
    <property type="protein sequence ID" value="NVO56551.1"/>
    <property type="molecule type" value="Genomic_DNA"/>
</dbReference>
<reference evidence="3 4" key="1">
    <citation type="submission" date="2020-06" db="EMBL/GenBank/DDBJ databases">
        <authorList>
            <person name="Cao W.R."/>
        </authorList>
    </citation>
    <scope>NUCLEOTIDE SEQUENCE [LARGE SCALE GENOMIC DNA]</scope>
    <source>
        <strain evidence="3 4">B1Z28</strain>
    </source>
</reference>